<evidence type="ECO:0000256" key="10">
    <source>
        <dbReference type="ARBA" id="ARBA00023170"/>
    </source>
</evidence>
<dbReference type="InterPro" id="IPR001611">
    <property type="entry name" value="Leu-rich_rpt"/>
</dbReference>
<dbReference type="InterPro" id="IPR046956">
    <property type="entry name" value="RLP23-like"/>
</dbReference>
<evidence type="ECO:0008006" key="14">
    <source>
        <dbReference type="Google" id="ProtNLM"/>
    </source>
</evidence>
<proteinExistence type="inferred from homology"/>
<gene>
    <name evidence="12" type="ORF">Csa_5G169040</name>
</gene>
<evidence type="ECO:0000256" key="5">
    <source>
        <dbReference type="ARBA" id="ARBA00022692"/>
    </source>
</evidence>
<keyword evidence="7" id="KW-0677">Repeat</keyword>
<dbReference type="OMA" id="VIGKEWV"/>
<dbReference type="PROSITE" id="PS51450">
    <property type="entry name" value="LRR"/>
    <property type="match status" value="2"/>
</dbReference>
<dbReference type="Pfam" id="PF13855">
    <property type="entry name" value="LRR_8"/>
    <property type="match status" value="1"/>
</dbReference>
<keyword evidence="13" id="KW-1185">Reference proteome</keyword>
<evidence type="ECO:0000256" key="6">
    <source>
        <dbReference type="ARBA" id="ARBA00022729"/>
    </source>
</evidence>
<keyword evidence="11" id="KW-0325">Glycoprotein</keyword>
<dbReference type="AlphaFoldDB" id="A0A0A0KL65"/>
<dbReference type="GO" id="GO:0005886">
    <property type="term" value="C:plasma membrane"/>
    <property type="evidence" value="ECO:0007669"/>
    <property type="project" value="UniProtKB-SubCell"/>
</dbReference>
<dbReference type="STRING" id="3659.A0A0A0KL65"/>
<dbReference type="PRINTS" id="PR00019">
    <property type="entry name" value="LEURICHRPT"/>
</dbReference>
<reference evidence="12 13" key="4">
    <citation type="journal article" date="2011" name="BMC Genomics">
        <title>RNA-Seq improves annotation of protein-coding genes in the cucumber genome.</title>
        <authorList>
            <person name="Li Z."/>
            <person name="Zhang Z."/>
            <person name="Yan P."/>
            <person name="Huang S."/>
            <person name="Fei Z."/>
            <person name="Lin K."/>
        </authorList>
    </citation>
    <scope>NUCLEOTIDE SEQUENCE [LARGE SCALE GENOMIC DNA]</scope>
    <source>
        <strain evidence="13">cv. 9930</strain>
    </source>
</reference>
<keyword evidence="10" id="KW-0675">Receptor</keyword>
<evidence type="ECO:0000256" key="8">
    <source>
        <dbReference type="ARBA" id="ARBA00022989"/>
    </source>
</evidence>
<sequence length="373" mass="41546">MILLFDWLPGIMELIAVIGKEWVAIKPLDMLLSLIFDGIFSSIHGPVPNWLGNLSSLEYLDLSENALIGAIPTAIGGLLNLRELHLSKNRLEGVSDECFMQLEKLELLDISKNLFIKVVLTEATFANLSRLDTLVIGHNEHLSLDIDPNWIPPFQLKLLAADSCIHCFGSEFPPWLQNQKSLISLLLSNLSISSAIPTWLAPQNLTTLDLSHNKLSGPIFTRIVDQMPELDELILNDNLINDSLLSSLCQLNNLYFLDLSNNRLTGILQACLLTPYLTYLDLSSNNFSGTFPNFGNLGGIQQLYLSNNNFEGSMPILLKNAQLLDTLDLEGNKFFGNIPTWVGNNLERLELLILRAEGIHSRTLKDKSLGVDI</sequence>
<comment type="similarity">
    <text evidence="2">Belongs to the RLP family.</text>
</comment>
<dbReference type="PANTHER" id="PTHR48063:SF112">
    <property type="entry name" value="RECEPTOR LIKE PROTEIN 30-LIKE"/>
    <property type="match status" value="1"/>
</dbReference>
<dbReference type="EMBL" id="CM002926">
    <property type="protein sequence ID" value="KGN50368.1"/>
    <property type="molecule type" value="Genomic_DNA"/>
</dbReference>
<keyword evidence="5" id="KW-0812">Transmembrane</keyword>
<evidence type="ECO:0000256" key="1">
    <source>
        <dbReference type="ARBA" id="ARBA00004251"/>
    </source>
</evidence>
<dbReference type="PANTHER" id="PTHR48063">
    <property type="entry name" value="LRR RECEPTOR-LIKE KINASE"/>
    <property type="match status" value="1"/>
</dbReference>
<dbReference type="SUPFAM" id="SSF52047">
    <property type="entry name" value="RNI-like"/>
    <property type="match status" value="1"/>
</dbReference>
<organism evidence="12 13">
    <name type="scientific">Cucumis sativus</name>
    <name type="common">Cucumber</name>
    <dbReference type="NCBI Taxonomy" id="3659"/>
    <lineage>
        <taxon>Eukaryota</taxon>
        <taxon>Viridiplantae</taxon>
        <taxon>Streptophyta</taxon>
        <taxon>Embryophyta</taxon>
        <taxon>Tracheophyta</taxon>
        <taxon>Spermatophyta</taxon>
        <taxon>Magnoliopsida</taxon>
        <taxon>eudicotyledons</taxon>
        <taxon>Gunneridae</taxon>
        <taxon>Pentapetalae</taxon>
        <taxon>rosids</taxon>
        <taxon>fabids</taxon>
        <taxon>Cucurbitales</taxon>
        <taxon>Cucurbitaceae</taxon>
        <taxon>Benincaseae</taxon>
        <taxon>Cucumis</taxon>
    </lineage>
</organism>
<reference evidence="12 13" key="1">
    <citation type="journal article" date="2009" name="Nat. Genet.">
        <title>The genome of the cucumber, Cucumis sativus L.</title>
        <authorList>
            <person name="Huang S."/>
            <person name="Li R."/>
            <person name="Zhang Z."/>
            <person name="Li L."/>
            <person name="Gu X."/>
            <person name="Fan W."/>
            <person name="Lucas W.J."/>
            <person name="Wang X."/>
            <person name="Xie B."/>
            <person name="Ni P."/>
            <person name="Ren Y."/>
            <person name="Zhu H."/>
            <person name="Li J."/>
            <person name="Lin K."/>
            <person name="Jin W."/>
            <person name="Fei Z."/>
            <person name="Li G."/>
            <person name="Staub J."/>
            <person name="Kilian A."/>
            <person name="van der Vossen E.A."/>
            <person name="Wu Y."/>
            <person name="Guo J."/>
            <person name="He J."/>
            <person name="Jia Z."/>
            <person name="Ren Y."/>
            <person name="Tian G."/>
            <person name="Lu Y."/>
            <person name="Ruan J."/>
            <person name="Qian W."/>
            <person name="Wang M."/>
            <person name="Huang Q."/>
            <person name="Li B."/>
            <person name="Xuan Z."/>
            <person name="Cao J."/>
            <person name="Asan"/>
            <person name="Wu Z."/>
            <person name="Zhang J."/>
            <person name="Cai Q."/>
            <person name="Bai Y."/>
            <person name="Zhao B."/>
            <person name="Han Y."/>
            <person name="Li Y."/>
            <person name="Li X."/>
            <person name="Wang S."/>
            <person name="Shi Q."/>
            <person name="Liu S."/>
            <person name="Cho W.K."/>
            <person name="Kim J.Y."/>
            <person name="Xu Y."/>
            <person name="Heller-Uszynska K."/>
            <person name="Miao H."/>
            <person name="Cheng Z."/>
            <person name="Zhang S."/>
            <person name="Wu J."/>
            <person name="Yang Y."/>
            <person name="Kang H."/>
            <person name="Li M."/>
            <person name="Liang H."/>
            <person name="Ren X."/>
            <person name="Shi Z."/>
            <person name="Wen M."/>
            <person name="Jian M."/>
            <person name="Yang H."/>
            <person name="Zhang G."/>
            <person name="Yang Z."/>
            <person name="Chen R."/>
            <person name="Liu S."/>
            <person name="Li J."/>
            <person name="Ma L."/>
            <person name="Liu H."/>
            <person name="Zhou Y."/>
            <person name="Zhao J."/>
            <person name="Fang X."/>
            <person name="Li G."/>
            <person name="Fang L."/>
            <person name="Li Y."/>
            <person name="Liu D."/>
            <person name="Zheng H."/>
            <person name="Zhang Y."/>
            <person name="Qin N."/>
            <person name="Li Z."/>
            <person name="Yang G."/>
            <person name="Yang S."/>
            <person name="Bolund L."/>
            <person name="Kristiansen K."/>
            <person name="Zheng H."/>
            <person name="Li S."/>
            <person name="Zhang X."/>
            <person name="Yang H."/>
            <person name="Wang J."/>
            <person name="Sun R."/>
            <person name="Zhang B."/>
            <person name="Jiang S."/>
            <person name="Wang J."/>
            <person name="Du Y."/>
            <person name="Li S."/>
        </authorList>
    </citation>
    <scope>NUCLEOTIDE SEQUENCE [LARGE SCALE GENOMIC DNA]</scope>
    <source>
        <strain evidence="13">cv. 9930</strain>
    </source>
</reference>
<dbReference type="Pfam" id="PF00560">
    <property type="entry name" value="LRR_1"/>
    <property type="match status" value="6"/>
</dbReference>
<keyword evidence="4" id="KW-0433">Leucine-rich repeat</keyword>
<accession>A0A0A0KL65</accession>
<dbReference type="Proteomes" id="UP000029981">
    <property type="component" value="Chromosome 5"/>
</dbReference>
<evidence type="ECO:0000256" key="9">
    <source>
        <dbReference type="ARBA" id="ARBA00023136"/>
    </source>
</evidence>
<evidence type="ECO:0000313" key="12">
    <source>
        <dbReference type="EMBL" id="KGN50368.1"/>
    </source>
</evidence>
<keyword evidence="9" id="KW-0472">Membrane</keyword>
<keyword evidence="6" id="KW-0732">Signal</keyword>
<evidence type="ECO:0000256" key="11">
    <source>
        <dbReference type="ARBA" id="ARBA00023180"/>
    </source>
</evidence>
<dbReference type="SMART" id="SM00369">
    <property type="entry name" value="LRR_TYP"/>
    <property type="match status" value="5"/>
</dbReference>
<dbReference type="InterPro" id="IPR032675">
    <property type="entry name" value="LRR_dom_sf"/>
</dbReference>
<comment type="subcellular location">
    <subcellularLocation>
        <location evidence="1">Cell membrane</location>
        <topology evidence="1">Single-pass type I membrane protein</topology>
    </subcellularLocation>
</comment>
<name>A0A0A0KL65_CUCSA</name>
<evidence type="ECO:0000256" key="3">
    <source>
        <dbReference type="ARBA" id="ARBA00022475"/>
    </source>
</evidence>
<evidence type="ECO:0000256" key="7">
    <source>
        <dbReference type="ARBA" id="ARBA00022737"/>
    </source>
</evidence>
<evidence type="ECO:0000256" key="2">
    <source>
        <dbReference type="ARBA" id="ARBA00009592"/>
    </source>
</evidence>
<evidence type="ECO:0000256" key="4">
    <source>
        <dbReference type="ARBA" id="ARBA00022614"/>
    </source>
</evidence>
<dbReference type="InterPro" id="IPR003591">
    <property type="entry name" value="Leu-rich_rpt_typical-subtyp"/>
</dbReference>
<evidence type="ECO:0000313" key="13">
    <source>
        <dbReference type="Proteomes" id="UP000029981"/>
    </source>
</evidence>
<keyword evidence="8" id="KW-1133">Transmembrane helix</keyword>
<dbReference type="Gene3D" id="3.80.10.10">
    <property type="entry name" value="Ribonuclease Inhibitor"/>
    <property type="match status" value="3"/>
</dbReference>
<dbReference type="Gramene" id="KGN50368">
    <property type="protein sequence ID" value="KGN50368"/>
    <property type="gene ID" value="Csa_5G169040"/>
</dbReference>
<reference evidence="12 13" key="2">
    <citation type="journal article" date="2009" name="PLoS ONE">
        <title>An integrated genetic and cytogenetic map of the cucumber genome.</title>
        <authorList>
            <person name="Ren Y."/>
            <person name="Zhang Z."/>
            <person name="Liu J."/>
            <person name="Staub J.E."/>
            <person name="Han Y."/>
            <person name="Cheng Z."/>
            <person name="Li X."/>
            <person name="Lu J."/>
            <person name="Miao H."/>
            <person name="Kang H."/>
            <person name="Xie B."/>
            <person name="Gu X."/>
            <person name="Wang X."/>
            <person name="Du Y."/>
            <person name="Jin W."/>
            <person name="Huang S."/>
        </authorList>
    </citation>
    <scope>NUCLEOTIDE SEQUENCE [LARGE SCALE GENOMIC DNA]</scope>
    <source>
        <strain evidence="13">cv. 9930</strain>
    </source>
</reference>
<dbReference type="eggNOG" id="KOG0619">
    <property type="taxonomic scope" value="Eukaryota"/>
</dbReference>
<reference evidence="12 13" key="3">
    <citation type="journal article" date="2010" name="BMC Genomics">
        <title>Transcriptome sequencing and comparative analysis of cucumber flowers with different sex types.</title>
        <authorList>
            <person name="Guo S."/>
            <person name="Zheng Y."/>
            <person name="Joung J.G."/>
            <person name="Liu S."/>
            <person name="Zhang Z."/>
            <person name="Crasta O.R."/>
            <person name="Sobral B.W."/>
            <person name="Xu Y."/>
            <person name="Huang S."/>
            <person name="Fei Z."/>
        </authorList>
    </citation>
    <scope>NUCLEOTIDE SEQUENCE [LARGE SCALE GENOMIC DNA]</scope>
    <source>
        <strain evidence="13">cv. 9930</strain>
    </source>
</reference>
<keyword evidence="3" id="KW-1003">Cell membrane</keyword>
<protein>
    <recommendedName>
        <fullName evidence="14">Leucine-rich repeat-containing N-terminal plant-type domain-containing protein</fullName>
    </recommendedName>
</protein>